<dbReference type="RefSeq" id="WP_076767544.1">
    <property type="nucleotide sequence ID" value="NZ_MSFI01000026.1"/>
</dbReference>
<evidence type="ECO:0000313" key="1">
    <source>
        <dbReference type="EMBL" id="OMP66006.1"/>
    </source>
</evidence>
<dbReference type="EMBL" id="MSFI01000026">
    <property type="protein sequence ID" value="OMP66006.1"/>
    <property type="molecule type" value="Genomic_DNA"/>
</dbReference>
<proteinExistence type="predicted"/>
<sequence>MAVMINEEKNRTKAREVNEMIERLTSIDWYSQAGVIEDTAADYVHQFMKALGVTEYELKWLAKEQVPSIVPSLSFSDSVFWDVVKEVPDQLKAKIDQQDQQALLEKTVEIVPEAVFHGAFKKAFSTFEDEKTIQYLIGHAMYISVMACSAVLADEFSAFEPIVQLLEAGHLPLGPQGNNFYLL</sequence>
<protein>
    <submittedName>
        <fullName evidence="1">Uncharacterized protein</fullName>
    </submittedName>
</protein>
<name>A0A1V2A4W9_9BACI</name>
<keyword evidence="2" id="KW-1185">Reference proteome</keyword>
<organism evidence="1 2">
    <name type="scientific">Domibacillus epiphyticus</name>
    <dbReference type="NCBI Taxonomy" id="1714355"/>
    <lineage>
        <taxon>Bacteria</taxon>
        <taxon>Bacillati</taxon>
        <taxon>Bacillota</taxon>
        <taxon>Bacilli</taxon>
        <taxon>Bacillales</taxon>
        <taxon>Bacillaceae</taxon>
        <taxon>Domibacillus</taxon>
    </lineage>
</organism>
<dbReference type="AlphaFoldDB" id="A0A1V2A4W9"/>
<accession>A0A1V2A4W9</accession>
<dbReference type="Proteomes" id="UP000188613">
    <property type="component" value="Unassembled WGS sequence"/>
</dbReference>
<evidence type="ECO:0000313" key="2">
    <source>
        <dbReference type="Proteomes" id="UP000188613"/>
    </source>
</evidence>
<comment type="caution">
    <text evidence="1">The sequence shown here is derived from an EMBL/GenBank/DDBJ whole genome shotgun (WGS) entry which is preliminary data.</text>
</comment>
<gene>
    <name evidence="1" type="ORF">BTO28_14545</name>
</gene>
<reference evidence="1 2" key="1">
    <citation type="submission" date="2016-12" db="EMBL/GenBank/DDBJ databases">
        <title>Domibacillus sp. SAB 38T whole genome sequencing.</title>
        <authorList>
            <person name="Verma A."/>
            <person name="Ojha A.K."/>
            <person name="Krishnamurthi S."/>
        </authorList>
    </citation>
    <scope>NUCLEOTIDE SEQUENCE [LARGE SCALE GENOMIC DNA]</scope>
    <source>
        <strain evidence="1 2">SAB 38</strain>
    </source>
</reference>
<dbReference type="STRING" id="1714355.BTO28_14545"/>